<gene>
    <name evidence="1" type="ORF">CALCODRAFT_475961</name>
</gene>
<keyword evidence="2" id="KW-1185">Reference proteome</keyword>
<dbReference type="Gene3D" id="3.20.20.370">
    <property type="entry name" value="Glycoside hydrolase/deacetylase"/>
    <property type="match status" value="1"/>
</dbReference>
<dbReference type="AlphaFoldDB" id="A0A165DAH5"/>
<sequence>MPNHIFGADMGEGYGIWKLGDEEGLIAHVDMAHIACGFHGADFMIMDEMTELAKSKGILIGAHPSLPDRQGFGRREMAMTPEEFKNCMLYQVGALSAFLKLHGVEMNHIKPHGSAYGMCARDPALAKAVMEVCKLYDVAFVGMAGTEHDKAAKAAGVRFIGEYYADRDYTPEGKLVIGRHSPPRTVPQVREIVTRALTQRKITTTDGSLIPLADMEQICVCVHSDTPDAVSLAIAVRDVVNQVNKSA</sequence>
<dbReference type="STRING" id="1353952.A0A165DAH5"/>
<dbReference type="SUPFAM" id="SSF88713">
    <property type="entry name" value="Glycoside hydrolase/deacetylase"/>
    <property type="match status" value="1"/>
</dbReference>
<evidence type="ECO:0000313" key="1">
    <source>
        <dbReference type="EMBL" id="KZT52398.1"/>
    </source>
</evidence>
<accession>A0A165DAH5</accession>
<dbReference type="OrthoDB" id="5295431at2759"/>
<proteinExistence type="predicted"/>
<dbReference type="Pfam" id="PF03746">
    <property type="entry name" value="LamB_YcsF"/>
    <property type="match status" value="1"/>
</dbReference>
<dbReference type="InterPro" id="IPR011330">
    <property type="entry name" value="Glyco_hydro/deAcase_b/a-brl"/>
</dbReference>
<dbReference type="InParanoid" id="A0A165DAH5"/>
<dbReference type="InterPro" id="IPR005501">
    <property type="entry name" value="LamB/YcsF/PxpA-like"/>
</dbReference>
<dbReference type="PANTHER" id="PTHR30292:SF0">
    <property type="entry name" value="5-OXOPROLINASE SUBUNIT A"/>
    <property type="match status" value="1"/>
</dbReference>
<name>A0A165DAH5_9BASI</name>
<dbReference type="GO" id="GO:0005975">
    <property type="term" value="P:carbohydrate metabolic process"/>
    <property type="evidence" value="ECO:0007669"/>
    <property type="project" value="InterPro"/>
</dbReference>
<dbReference type="NCBIfam" id="NF003814">
    <property type="entry name" value="PRK05406.1-3"/>
    <property type="match status" value="1"/>
</dbReference>
<evidence type="ECO:0000313" key="2">
    <source>
        <dbReference type="Proteomes" id="UP000076842"/>
    </source>
</evidence>
<dbReference type="PANTHER" id="PTHR30292">
    <property type="entry name" value="UNCHARACTERIZED PROTEIN YBGL-RELATED"/>
    <property type="match status" value="1"/>
</dbReference>
<reference evidence="1 2" key="1">
    <citation type="journal article" date="2016" name="Mol. Biol. Evol.">
        <title>Comparative Genomics of Early-Diverging Mushroom-Forming Fungi Provides Insights into the Origins of Lignocellulose Decay Capabilities.</title>
        <authorList>
            <person name="Nagy L.G."/>
            <person name="Riley R."/>
            <person name="Tritt A."/>
            <person name="Adam C."/>
            <person name="Daum C."/>
            <person name="Floudas D."/>
            <person name="Sun H."/>
            <person name="Yadav J.S."/>
            <person name="Pangilinan J."/>
            <person name="Larsson K.H."/>
            <person name="Matsuura K."/>
            <person name="Barry K."/>
            <person name="Labutti K."/>
            <person name="Kuo R."/>
            <person name="Ohm R.A."/>
            <person name="Bhattacharya S.S."/>
            <person name="Shirouzu T."/>
            <person name="Yoshinaga Y."/>
            <person name="Martin F.M."/>
            <person name="Grigoriev I.V."/>
            <person name="Hibbett D.S."/>
        </authorList>
    </citation>
    <scope>NUCLEOTIDE SEQUENCE [LARGE SCALE GENOMIC DNA]</scope>
    <source>
        <strain evidence="1 2">HHB12733</strain>
    </source>
</reference>
<organism evidence="1 2">
    <name type="scientific">Calocera cornea HHB12733</name>
    <dbReference type="NCBI Taxonomy" id="1353952"/>
    <lineage>
        <taxon>Eukaryota</taxon>
        <taxon>Fungi</taxon>
        <taxon>Dikarya</taxon>
        <taxon>Basidiomycota</taxon>
        <taxon>Agaricomycotina</taxon>
        <taxon>Dacrymycetes</taxon>
        <taxon>Dacrymycetales</taxon>
        <taxon>Dacrymycetaceae</taxon>
        <taxon>Calocera</taxon>
    </lineage>
</organism>
<dbReference type="EMBL" id="KV424067">
    <property type="protein sequence ID" value="KZT52398.1"/>
    <property type="molecule type" value="Genomic_DNA"/>
</dbReference>
<dbReference type="Proteomes" id="UP000076842">
    <property type="component" value="Unassembled WGS sequence"/>
</dbReference>
<protein>
    <submittedName>
        <fullName evidence="1">LamB/YcsF family protein</fullName>
    </submittedName>
</protein>